<sequence>MGLTPIHDFILLDLESGNLDFPSIFELVANFTLVTSNPKQLSPITAFAYYRSSVDGEVVKAMQIPLFGGIRRWLEFTPDAHALLDITPLEVYCAVRQNRICRERKDSYLEINPGDWVVKDSARLLRSLKPSEFEAIYKPEDDLDLNVADFSDALMWLKEGKRVARSGWNAGGQFCWMVPEGKYPARMEAIKGLFPDDTVPYGAYFALKNAQSTVVPWVPSVGDLLATDWVVVE</sequence>
<accession>A0AA37ZEQ3</accession>
<evidence type="ECO:0000313" key="2">
    <source>
        <dbReference type="EMBL" id="HAT7594821.1"/>
    </source>
</evidence>
<protein>
    <submittedName>
        <fullName evidence="2">DUF2829 domain-containing protein</fullName>
    </submittedName>
</protein>
<organism evidence="2 3">
    <name type="scientific">Citrobacter werkmanii</name>
    <dbReference type="NCBI Taxonomy" id="67827"/>
    <lineage>
        <taxon>Bacteria</taxon>
        <taxon>Pseudomonadati</taxon>
        <taxon>Pseudomonadota</taxon>
        <taxon>Gammaproteobacteria</taxon>
        <taxon>Enterobacterales</taxon>
        <taxon>Enterobacteriaceae</taxon>
        <taxon>Citrobacter</taxon>
        <taxon>Citrobacter freundii complex</taxon>
    </lineage>
</organism>
<feature type="domain" description="Thoeris anti-defense 2-like" evidence="1">
    <location>
        <begin position="149"/>
        <end position="232"/>
    </location>
</feature>
<evidence type="ECO:0000313" key="3">
    <source>
        <dbReference type="Proteomes" id="UP000867745"/>
    </source>
</evidence>
<dbReference type="EMBL" id="DACUGV010000010">
    <property type="protein sequence ID" value="HAT7594821.1"/>
    <property type="molecule type" value="Genomic_DNA"/>
</dbReference>
<name>A0AA37ZEQ3_9ENTR</name>
<evidence type="ECO:0000259" key="1">
    <source>
        <dbReference type="Pfam" id="PF11195"/>
    </source>
</evidence>
<dbReference type="Pfam" id="PF11195">
    <property type="entry name" value="Tad2-like"/>
    <property type="match status" value="1"/>
</dbReference>
<gene>
    <name evidence="2" type="ORF">JAW44_004630</name>
</gene>
<comment type="caution">
    <text evidence="2">The sequence shown here is derived from an EMBL/GenBank/DDBJ whole genome shotgun (WGS) entry which is preliminary data.</text>
</comment>
<dbReference type="Proteomes" id="UP000867745">
    <property type="component" value="Unassembled WGS sequence"/>
</dbReference>
<reference evidence="2" key="2">
    <citation type="submission" date="2020-11" db="EMBL/GenBank/DDBJ databases">
        <authorList>
            <consortium name="NCBI Pathogen Detection Project"/>
        </authorList>
    </citation>
    <scope>NUCLEOTIDE SEQUENCE</scope>
    <source>
        <strain evidence="2">RS189</strain>
    </source>
</reference>
<dbReference type="InterPro" id="IPR021361">
    <property type="entry name" value="Tad2-like_dom"/>
</dbReference>
<reference evidence="2" key="1">
    <citation type="journal article" date="2018" name="Genome Biol.">
        <title>SKESA: strategic k-mer extension for scrupulous assemblies.</title>
        <authorList>
            <person name="Souvorov A."/>
            <person name="Agarwala R."/>
            <person name="Lipman D.J."/>
        </authorList>
    </citation>
    <scope>NUCLEOTIDE SEQUENCE</scope>
    <source>
        <strain evidence="2">RS189</strain>
    </source>
</reference>
<proteinExistence type="predicted"/>
<dbReference type="AlphaFoldDB" id="A0AA37ZEQ3"/>